<sequence length="142" mass="16401">MTKKRKDDYIFAIYNYKDKNKDIESKIDKGVNKKVPCKIDVEMSEPSGKDNSWDSDNETLVGGNSNMKDSKIKDACNKVWKERVVSIQGTKLKKFFQSQEALDKACEVWLEKVSSFKQGSSYLLNRIKKIARTLYSNWLSQS</sequence>
<evidence type="ECO:0000313" key="3">
    <source>
        <dbReference type="Proteomes" id="UP000266673"/>
    </source>
</evidence>
<evidence type="ECO:0000313" key="2">
    <source>
        <dbReference type="EMBL" id="RIB14039.1"/>
    </source>
</evidence>
<dbReference type="EMBL" id="QKWP01000869">
    <property type="protein sequence ID" value="RIB14039.1"/>
    <property type="molecule type" value="Genomic_DNA"/>
</dbReference>
<keyword evidence="3" id="KW-1185">Reference proteome</keyword>
<protein>
    <submittedName>
        <fullName evidence="2">Uncharacterized protein</fullName>
    </submittedName>
</protein>
<dbReference type="Proteomes" id="UP000266673">
    <property type="component" value="Unassembled WGS sequence"/>
</dbReference>
<gene>
    <name evidence="2" type="ORF">C2G38_2196229</name>
</gene>
<feature type="region of interest" description="Disordered" evidence="1">
    <location>
        <begin position="42"/>
        <end position="66"/>
    </location>
</feature>
<dbReference type="AlphaFoldDB" id="A0A397UZ54"/>
<accession>A0A397UZ54</accession>
<reference evidence="2 3" key="1">
    <citation type="submission" date="2018-06" db="EMBL/GenBank/DDBJ databases">
        <title>Comparative genomics reveals the genomic features of Rhizophagus irregularis, R. cerebriforme, R. diaphanum and Gigaspora rosea, and their symbiotic lifestyle signature.</title>
        <authorList>
            <person name="Morin E."/>
            <person name="San Clemente H."/>
            <person name="Chen E.C.H."/>
            <person name="De La Providencia I."/>
            <person name="Hainaut M."/>
            <person name="Kuo A."/>
            <person name="Kohler A."/>
            <person name="Murat C."/>
            <person name="Tang N."/>
            <person name="Roy S."/>
            <person name="Loubradou J."/>
            <person name="Henrissat B."/>
            <person name="Grigoriev I.V."/>
            <person name="Corradi N."/>
            <person name="Roux C."/>
            <person name="Martin F.M."/>
        </authorList>
    </citation>
    <scope>NUCLEOTIDE SEQUENCE [LARGE SCALE GENOMIC DNA]</scope>
    <source>
        <strain evidence="2 3">DAOM 194757</strain>
    </source>
</reference>
<comment type="caution">
    <text evidence="2">The sequence shown here is derived from an EMBL/GenBank/DDBJ whole genome shotgun (WGS) entry which is preliminary data.</text>
</comment>
<evidence type="ECO:0000256" key="1">
    <source>
        <dbReference type="SAM" id="MobiDB-lite"/>
    </source>
</evidence>
<organism evidence="2 3">
    <name type="scientific">Gigaspora rosea</name>
    <dbReference type="NCBI Taxonomy" id="44941"/>
    <lineage>
        <taxon>Eukaryota</taxon>
        <taxon>Fungi</taxon>
        <taxon>Fungi incertae sedis</taxon>
        <taxon>Mucoromycota</taxon>
        <taxon>Glomeromycotina</taxon>
        <taxon>Glomeromycetes</taxon>
        <taxon>Diversisporales</taxon>
        <taxon>Gigasporaceae</taxon>
        <taxon>Gigaspora</taxon>
    </lineage>
</organism>
<name>A0A397UZ54_9GLOM</name>
<feature type="compositionally biased region" description="Basic and acidic residues" evidence="1">
    <location>
        <begin position="42"/>
        <end position="52"/>
    </location>
</feature>
<proteinExistence type="predicted"/>